<evidence type="ECO:0000256" key="2">
    <source>
        <dbReference type="SAM" id="SignalP"/>
    </source>
</evidence>
<evidence type="ECO:0000256" key="1">
    <source>
        <dbReference type="SAM" id="MobiDB-lite"/>
    </source>
</evidence>
<evidence type="ECO:0000313" key="3">
    <source>
        <dbReference type="EMBL" id="ETR99902.1"/>
    </source>
</evidence>
<dbReference type="HOGENOM" id="CLU_104756_0_0_1"/>
<evidence type="ECO:0000313" key="4">
    <source>
        <dbReference type="Proteomes" id="UP000024376"/>
    </source>
</evidence>
<feature type="compositionally biased region" description="Low complexity" evidence="1">
    <location>
        <begin position="137"/>
        <end position="156"/>
    </location>
</feature>
<sequence length="181" mass="18071">MKFFATLLFAAAGVSAAGSATAPATPGSTCLADYILEDCLSSTTKTANSCKPTDYECLCAAYQAVLTCYNNCPNDIRAPSVQQQVDSYCRTATLLNPKTTATKAKPSQSQESSGSEETSASSPSNNDEASATDAGPSQTSGSRTSATTAATASSSTNAAATMMGSVAGIVMAVAGAAAAMV</sequence>
<dbReference type="Proteomes" id="UP000024376">
    <property type="component" value="Unassembled WGS sequence"/>
</dbReference>
<dbReference type="AlphaFoldDB" id="A0A024S4D1"/>
<accession>A0A024S4D1</accession>
<protein>
    <recommendedName>
        <fullName evidence="5">GPI anchored serine-threonine rich protein</fullName>
    </recommendedName>
</protein>
<organism evidence="3 4">
    <name type="scientific">Hypocrea jecorina (strain ATCC 56765 / BCRC 32924 / NRRL 11460 / Rut C-30)</name>
    <name type="common">Trichoderma reesei</name>
    <dbReference type="NCBI Taxonomy" id="1344414"/>
    <lineage>
        <taxon>Eukaryota</taxon>
        <taxon>Fungi</taxon>
        <taxon>Dikarya</taxon>
        <taxon>Ascomycota</taxon>
        <taxon>Pezizomycotina</taxon>
        <taxon>Sordariomycetes</taxon>
        <taxon>Hypocreomycetidae</taxon>
        <taxon>Hypocreales</taxon>
        <taxon>Hypocreaceae</taxon>
        <taxon>Trichoderma</taxon>
    </lineage>
</organism>
<feature type="signal peptide" evidence="2">
    <location>
        <begin position="1"/>
        <end position="16"/>
    </location>
</feature>
<evidence type="ECO:0008006" key="5">
    <source>
        <dbReference type="Google" id="ProtNLM"/>
    </source>
</evidence>
<name>A0A024S4D1_HYPJR</name>
<dbReference type="KEGG" id="trr:M419DRAFT_113236"/>
<gene>
    <name evidence="3" type="ORF">M419DRAFT_113236</name>
</gene>
<feature type="compositionally biased region" description="Low complexity" evidence="1">
    <location>
        <begin position="106"/>
        <end position="124"/>
    </location>
</feature>
<keyword evidence="2" id="KW-0732">Signal</keyword>
<feature type="chain" id="PRO_5001536896" description="GPI anchored serine-threonine rich protein" evidence="2">
    <location>
        <begin position="17"/>
        <end position="181"/>
    </location>
</feature>
<reference evidence="4" key="1">
    <citation type="journal article" date="2013" name="Ind. Biotechnol.">
        <title>Comparative genomics analysis of Trichoderma reesei strains.</title>
        <authorList>
            <person name="Koike H."/>
            <person name="Aerts A."/>
            <person name="LaButti K."/>
            <person name="Grigoriev I.V."/>
            <person name="Baker S.E."/>
        </authorList>
    </citation>
    <scope>NUCLEOTIDE SEQUENCE [LARGE SCALE GENOMIC DNA]</scope>
    <source>
        <strain evidence="4">ATCC 56765 / BCRC 32924 / NRRL 11460 / Rut C-30</strain>
    </source>
</reference>
<proteinExistence type="predicted"/>
<feature type="region of interest" description="Disordered" evidence="1">
    <location>
        <begin position="99"/>
        <end position="156"/>
    </location>
</feature>
<dbReference type="OrthoDB" id="2507140at2759"/>
<dbReference type="EMBL" id="KI911154">
    <property type="protein sequence ID" value="ETR99902.1"/>
    <property type="molecule type" value="Genomic_DNA"/>
</dbReference>